<dbReference type="OrthoDB" id="71219at2157"/>
<dbReference type="Gene3D" id="3.20.20.70">
    <property type="entry name" value="Aldolase class I"/>
    <property type="match status" value="1"/>
</dbReference>
<evidence type="ECO:0000259" key="1">
    <source>
        <dbReference type="PROSITE" id="PS50844"/>
    </source>
</evidence>
<protein>
    <submittedName>
        <fullName evidence="2">N,N'-diacetyllegionaminic acid synthase</fullName>
        <ecNumber evidence="2">2.5.1.101</ecNumber>
    </submittedName>
</protein>
<dbReference type="Pfam" id="PF08666">
    <property type="entry name" value="SAF"/>
    <property type="match status" value="1"/>
</dbReference>
<dbReference type="GO" id="GO:0016051">
    <property type="term" value="P:carbohydrate biosynthetic process"/>
    <property type="evidence" value="ECO:0007669"/>
    <property type="project" value="InterPro"/>
</dbReference>
<comment type="caution">
    <text evidence="2">The sequence shown here is derived from an EMBL/GenBank/DDBJ whole genome shotgun (WGS) entry which is preliminary data.</text>
</comment>
<dbReference type="PANTHER" id="PTHR42966:SF1">
    <property type="entry name" value="SIALIC ACID SYNTHASE"/>
    <property type="match status" value="1"/>
</dbReference>
<organism evidence="2 3">
    <name type="scientific">Methanobrevibacter oralis</name>
    <dbReference type="NCBI Taxonomy" id="66851"/>
    <lineage>
        <taxon>Archaea</taxon>
        <taxon>Methanobacteriati</taxon>
        <taxon>Methanobacteriota</taxon>
        <taxon>Methanomada group</taxon>
        <taxon>Methanobacteria</taxon>
        <taxon>Methanobacteriales</taxon>
        <taxon>Methanobacteriaceae</taxon>
        <taxon>Methanobrevibacter</taxon>
    </lineage>
</organism>
<dbReference type="PANTHER" id="PTHR42966">
    <property type="entry name" value="N-ACETYLNEURAMINATE SYNTHASE"/>
    <property type="match status" value="1"/>
</dbReference>
<dbReference type="InterPro" id="IPR051690">
    <property type="entry name" value="PseI-like"/>
</dbReference>
<dbReference type="GO" id="GO:0047444">
    <property type="term" value="F:N-acylneuraminate-9-phosphate synthase activity"/>
    <property type="evidence" value="ECO:0007669"/>
    <property type="project" value="TreeGrafter"/>
</dbReference>
<evidence type="ECO:0000313" key="2">
    <source>
        <dbReference type="EMBL" id="KZX13669.1"/>
    </source>
</evidence>
<dbReference type="InterPro" id="IPR013974">
    <property type="entry name" value="SAF"/>
</dbReference>
<dbReference type="PROSITE" id="PS50844">
    <property type="entry name" value="AFP_LIKE"/>
    <property type="match status" value="1"/>
</dbReference>
<gene>
    <name evidence="2" type="primary">legI</name>
    <name evidence="2" type="ORF">MBORA_05800</name>
</gene>
<name>A0A166BQ63_METOA</name>
<keyword evidence="3" id="KW-1185">Reference proteome</keyword>
<dbReference type="EMBL" id="LWMU01000048">
    <property type="protein sequence ID" value="KZX13669.1"/>
    <property type="molecule type" value="Genomic_DNA"/>
</dbReference>
<dbReference type="InterPro" id="IPR013785">
    <property type="entry name" value="Aldolase_TIM"/>
</dbReference>
<dbReference type="RefSeq" id="WP_042691500.1">
    <property type="nucleotide sequence ID" value="NZ_CABMAB010000002.1"/>
</dbReference>
<dbReference type="SUPFAM" id="SSF51569">
    <property type="entry name" value="Aldolase"/>
    <property type="match status" value="1"/>
</dbReference>
<dbReference type="PATRIC" id="fig|66851.6.peg.644"/>
<proteinExistence type="predicted"/>
<feature type="domain" description="AFP-like" evidence="1">
    <location>
        <begin position="294"/>
        <end position="350"/>
    </location>
</feature>
<sequence>MNIFNKQPFLIGEIGVNFYDIAKKENISDLDAAKIMIKQAKDCGIDAVKFQSYKAETIASKSSSSYWDLSEESTTSQFDLFKKFDKFGRDEYKELADYCREIGIIFLATPFDFESVDYLDEFMDIYKISSSDLTNIPFIKYIAAKNKPILLSTGASTLNEIKQAVKAIEDVSTGDIAIMHCVLAYPTDYEDANLLMIKNLEENFPDYEIGYSDHTKPDENMFVLITAYNYGAVILEKHFTLDKSIKGNDHYHAMDPEDVKTFKKNLEFLSKLKGHKIKQPLICENSARKEARRSIVANMDIKKGTQITKENIAFKRPGTGISPSRVDDIIGKIANVDIHYDELIDFDMLS</sequence>
<dbReference type="SMART" id="SM00858">
    <property type="entry name" value="SAF"/>
    <property type="match status" value="1"/>
</dbReference>
<dbReference type="AlphaFoldDB" id="A0A166BQ63"/>
<reference evidence="3" key="1">
    <citation type="journal article" date="2016" name="Genome Announc.">
        <title>Draft Genome Sequences of Methanobrevibacter curvatus DSM11111, Methanobrevibacter cuticularis DSM11139, Methanobrevibacter filiformis DSM11501, and Methanobrevibacter oralis DSM7256.</title>
        <authorList>
            <person name="Poehlein A."/>
            <person name="Seedorf H."/>
        </authorList>
    </citation>
    <scope>NUCLEOTIDE SEQUENCE [LARGE SCALE GENOMIC DNA]</scope>
    <source>
        <strain evidence="3">DSM 7256 / JCM 30027 / ZR</strain>
    </source>
</reference>
<dbReference type="STRING" id="66851.MBORA_05800"/>
<dbReference type="SUPFAM" id="SSF51269">
    <property type="entry name" value="AFP III-like domain"/>
    <property type="match status" value="1"/>
</dbReference>
<keyword evidence="2" id="KW-0808">Transferase</keyword>
<dbReference type="InterPro" id="IPR006190">
    <property type="entry name" value="SAF_AFP_Neu5Ac"/>
</dbReference>
<dbReference type="Pfam" id="PF03102">
    <property type="entry name" value="NeuB"/>
    <property type="match status" value="1"/>
</dbReference>
<dbReference type="InterPro" id="IPR013132">
    <property type="entry name" value="PseI/NeuA/B-like_N"/>
</dbReference>
<dbReference type="Proteomes" id="UP000077428">
    <property type="component" value="Unassembled WGS sequence"/>
</dbReference>
<dbReference type="CDD" id="cd11615">
    <property type="entry name" value="SAF_NeuB_like"/>
    <property type="match status" value="1"/>
</dbReference>
<dbReference type="InterPro" id="IPR057736">
    <property type="entry name" value="SAF_PseI/NeuA/NeuB"/>
</dbReference>
<dbReference type="EC" id="2.5.1.101" evidence="2"/>
<dbReference type="Gene3D" id="3.90.1210.10">
    <property type="entry name" value="Antifreeze-like/N-acetylneuraminic acid synthase C-terminal domain"/>
    <property type="match status" value="1"/>
</dbReference>
<dbReference type="InterPro" id="IPR036732">
    <property type="entry name" value="AFP_Neu5c_C_sf"/>
</dbReference>
<accession>A0A166BQ63</accession>
<evidence type="ECO:0000313" key="3">
    <source>
        <dbReference type="Proteomes" id="UP000077428"/>
    </source>
</evidence>